<sequence>MKDIEFLLLEYGPLLVFLNVLLEQAGLPIPAYPLLIVAGALAVQGNLPWELTLMAAVAGCLIADAAWYAGGKRFGSGLLNTVCRVSISRDSCIRQTQSLYWRTGPRILFVAKFLPGASALSTVMSGYAGLPFRRFVAYDAVGSIIWAGSAVIVGAVFNDMVGTVIAVLGEYGGYGLLAIAVVLVLYLGYRWVRRKRTIRRFAHVRRVTLDELDDMQARGCVPVLLDVRATSDNPLPGAIAFDPHAAIGQEGQAWPLDAHIVIYCACPEEISAAVLADRLLKAGYRNTSALAGGYNAWVARQQAEAASLGGDAAGPAASAPARASGG</sequence>
<feature type="transmembrane region" description="Helical" evidence="6">
    <location>
        <begin position="144"/>
        <end position="168"/>
    </location>
</feature>
<organism evidence="8 9">
    <name type="scientific">Bordetella genomosp. 8</name>
    <dbReference type="NCBI Taxonomy" id="1416806"/>
    <lineage>
        <taxon>Bacteria</taxon>
        <taxon>Pseudomonadati</taxon>
        <taxon>Pseudomonadota</taxon>
        <taxon>Betaproteobacteria</taxon>
        <taxon>Burkholderiales</taxon>
        <taxon>Alcaligenaceae</taxon>
        <taxon>Bordetella</taxon>
    </lineage>
</organism>
<evidence type="ECO:0000256" key="1">
    <source>
        <dbReference type="ARBA" id="ARBA00004651"/>
    </source>
</evidence>
<dbReference type="PANTHER" id="PTHR42709:SF6">
    <property type="entry name" value="UNDECAPRENYL PHOSPHATE TRANSPORTER A"/>
    <property type="match status" value="1"/>
</dbReference>
<feature type="transmembrane region" description="Helical" evidence="6">
    <location>
        <begin position="25"/>
        <end position="44"/>
    </location>
</feature>
<dbReference type="RefSeq" id="WP_086064714.1">
    <property type="nucleotide sequence ID" value="NZ_CP021108.1"/>
</dbReference>
<gene>
    <name evidence="8" type="ORF">CAL12_12370</name>
</gene>
<dbReference type="Pfam" id="PF09335">
    <property type="entry name" value="VTT_dom"/>
    <property type="match status" value="1"/>
</dbReference>
<evidence type="ECO:0000259" key="7">
    <source>
        <dbReference type="PROSITE" id="PS50206"/>
    </source>
</evidence>
<feature type="transmembrane region" description="Helical" evidence="6">
    <location>
        <begin position="107"/>
        <end position="132"/>
    </location>
</feature>
<dbReference type="GO" id="GO:0005886">
    <property type="term" value="C:plasma membrane"/>
    <property type="evidence" value="ECO:0007669"/>
    <property type="project" value="UniProtKB-SubCell"/>
</dbReference>
<keyword evidence="3 6" id="KW-0812">Transmembrane</keyword>
<dbReference type="InterPro" id="IPR051311">
    <property type="entry name" value="DedA_domain"/>
</dbReference>
<dbReference type="Proteomes" id="UP000194151">
    <property type="component" value="Chromosome"/>
</dbReference>
<dbReference type="Pfam" id="PF00581">
    <property type="entry name" value="Rhodanese"/>
    <property type="match status" value="1"/>
</dbReference>
<evidence type="ECO:0000256" key="4">
    <source>
        <dbReference type="ARBA" id="ARBA00022989"/>
    </source>
</evidence>
<dbReference type="InterPro" id="IPR036873">
    <property type="entry name" value="Rhodanese-like_dom_sf"/>
</dbReference>
<keyword evidence="5 6" id="KW-0472">Membrane</keyword>
<dbReference type="OrthoDB" id="21108at2"/>
<dbReference type="AlphaFoldDB" id="A0A1W6YKA7"/>
<dbReference type="InterPro" id="IPR001763">
    <property type="entry name" value="Rhodanese-like_dom"/>
</dbReference>
<dbReference type="PANTHER" id="PTHR42709">
    <property type="entry name" value="ALKALINE PHOSPHATASE LIKE PROTEIN"/>
    <property type="match status" value="1"/>
</dbReference>
<dbReference type="SUPFAM" id="SSF52821">
    <property type="entry name" value="Rhodanese/Cell cycle control phosphatase"/>
    <property type="match status" value="1"/>
</dbReference>
<dbReference type="Gene3D" id="3.40.250.10">
    <property type="entry name" value="Rhodanese-like domain"/>
    <property type="match status" value="1"/>
</dbReference>
<evidence type="ECO:0000313" key="8">
    <source>
        <dbReference type="EMBL" id="ARP81525.1"/>
    </source>
</evidence>
<evidence type="ECO:0000256" key="5">
    <source>
        <dbReference type="ARBA" id="ARBA00023136"/>
    </source>
</evidence>
<evidence type="ECO:0000256" key="6">
    <source>
        <dbReference type="SAM" id="Phobius"/>
    </source>
</evidence>
<feature type="transmembrane region" description="Helical" evidence="6">
    <location>
        <begin position="51"/>
        <end position="70"/>
    </location>
</feature>
<evidence type="ECO:0000256" key="3">
    <source>
        <dbReference type="ARBA" id="ARBA00022692"/>
    </source>
</evidence>
<keyword evidence="9" id="KW-1185">Reference proteome</keyword>
<dbReference type="InterPro" id="IPR032816">
    <property type="entry name" value="VTT_dom"/>
</dbReference>
<evidence type="ECO:0000256" key="2">
    <source>
        <dbReference type="ARBA" id="ARBA00022475"/>
    </source>
</evidence>
<comment type="subcellular location">
    <subcellularLocation>
        <location evidence="1">Cell membrane</location>
        <topology evidence="1">Multi-pass membrane protein</topology>
    </subcellularLocation>
</comment>
<dbReference type="KEGG" id="bgv:CAL12_12370"/>
<keyword evidence="4 6" id="KW-1133">Transmembrane helix</keyword>
<reference evidence="8 9" key="1">
    <citation type="submission" date="2017-05" db="EMBL/GenBank/DDBJ databases">
        <title>Complete and WGS of Bordetella genogroups.</title>
        <authorList>
            <person name="Spilker T."/>
            <person name="LiPuma J."/>
        </authorList>
    </citation>
    <scope>NUCLEOTIDE SEQUENCE [LARGE SCALE GENOMIC DNA]</scope>
    <source>
        <strain evidence="8 9">AU19157</strain>
    </source>
</reference>
<feature type="domain" description="Rhodanese" evidence="7">
    <location>
        <begin position="223"/>
        <end position="306"/>
    </location>
</feature>
<dbReference type="STRING" id="1416806.CAL12_12370"/>
<keyword evidence="2" id="KW-1003">Cell membrane</keyword>
<protein>
    <recommendedName>
        <fullName evidence="7">Rhodanese domain-containing protein</fullName>
    </recommendedName>
</protein>
<dbReference type="EMBL" id="CP021108">
    <property type="protein sequence ID" value="ARP81525.1"/>
    <property type="molecule type" value="Genomic_DNA"/>
</dbReference>
<accession>A0A1W6YKA7</accession>
<proteinExistence type="predicted"/>
<name>A0A1W6YKA7_9BORD</name>
<dbReference type="PROSITE" id="PS50206">
    <property type="entry name" value="RHODANESE_3"/>
    <property type="match status" value="1"/>
</dbReference>
<feature type="transmembrane region" description="Helical" evidence="6">
    <location>
        <begin position="174"/>
        <end position="192"/>
    </location>
</feature>
<evidence type="ECO:0000313" key="9">
    <source>
        <dbReference type="Proteomes" id="UP000194151"/>
    </source>
</evidence>